<dbReference type="PROSITE" id="PS51029">
    <property type="entry name" value="MADF"/>
    <property type="match status" value="1"/>
</dbReference>
<dbReference type="AlphaFoldDB" id="A0A6P4HR37"/>
<gene>
    <name evidence="4" type="primary">LOC138927834</name>
</gene>
<name>A0A6P4HR37_DROKI</name>
<dbReference type="RefSeq" id="XP_017018015.1">
    <property type="nucleotide sequence ID" value="XM_017162526.3"/>
</dbReference>
<evidence type="ECO:0000313" key="4">
    <source>
        <dbReference type="RefSeq" id="XP_017018015.1"/>
    </source>
</evidence>
<dbReference type="Pfam" id="PF10545">
    <property type="entry name" value="MADF_DNA_bdg"/>
    <property type="match status" value="1"/>
</dbReference>
<dbReference type="InterPro" id="IPR006578">
    <property type="entry name" value="MADF-dom"/>
</dbReference>
<evidence type="ECO:0000313" key="3">
    <source>
        <dbReference type="Proteomes" id="UP001652661"/>
    </source>
</evidence>
<feature type="domain" description="MADF" evidence="2">
    <location>
        <begin position="18"/>
        <end position="111"/>
    </location>
</feature>
<keyword evidence="3" id="KW-1185">Reference proteome</keyword>
<sequence>MSCNRGHKIDWKPEHVTHLLQLLKQHPNIYDQGHIFYLDKKARDESMAKILTPLQAKLPNLTVEDIKVKYGALRSHYVLLSRQIASETGAGKHMKVPYWYNHMDFLRTHLNGAGHRNGDESTDQSVGKRLRLDKNLMALDSILGARENNAELPLSEGSSEDDELSHLSYPPHRRKCAPKSKEERSPYEAILHIAIDAAERLASRQNYSPDVEAFGELIKAELESLQDLDQRKKLRNKLMQVIIESSREEN</sequence>
<dbReference type="PANTHER" id="PTHR12243">
    <property type="entry name" value="MADF DOMAIN TRANSCRIPTION FACTOR"/>
    <property type="match status" value="1"/>
</dbReference>
<evidence type="ECO:0000259" key="2">
    <source>
        <dbReference type="PROSITE" id="PS51029"/>
    </source>
</evidence>
<dbReference type="InterPro" id="IPR039353">
    <property type="entry name" value="TF_Adf1"/>
</dbReference>
<reference evidence="4" key="1">
    <citation type="submission" date="2025-08" db="UniProtKB">
        <authorList>
            <consortium name="RefSeq"/>
        </authorList>
    </citation>
    <scope>IDENTIFICATION</scope>
    <source>
        <strain evidence="4">14028-0561.14</strain>
        <tissue evidence="4">Whole fly</tissue>
    </source>
</reference>
<dbReference type="OrthoDB" id="7412264at2759"/>
<dbReference type="Proteomes" id="UP001652661">
    <property type="component" value="Chromosome X"/>
</dbReference>
<evidence type="ECO:0000256" key="1">
    <source>
        <dbReference type="SAM" id="MobiDB-lite"/>
    </source>
</evidence>
<accession>A0A6P4HR37</accession>
<dbReference type="SMART" id="SM00595">
    <property type="entry name" value="MADF"/>
    <property type="match status" value="1"/>
</dbReference>
<protein>
    <recommendedName>
        <fullName evidence="2">MADF domain-containing protein</fullName>
    </recommendedName>
</protein>
<dbReference type="PANTHER" id="PTHR12243:SF67">
    <property type="entry name" value="COREPRESSOR OF PANGOLIN, ISOFORM A-RELATED"/>
    <property type="match status" value="1"/>
</dbReference>
<proteinExistence type="predicted"/>
<feature type="region of interest" description="Disordered" evidence="1">
    <location>
        <begin position="150"/>
        <end position="182"/>
    </location>
</feature>
<organism evidence="3 4">
    <name type="scientific">Drosophila kikkawai</name>
    <name type="common">Fruit fly</name>
    <dbReference type="NCBI Taxonomy" id="30033"/>
    <lineage>
        <taxon>Eukaryota</taxon>
        <taxon>Metazoa</taxon>
        <taxon>Ecdysozoa</taxon>
        <taxon>Arthropoda</taxon>
        <taxon>Hexapoda</taxon>
        <taxon>Insecta</taxon>
        <taxon>Pterygota</taxon>
        <taxon>Neoptera</taxon>
        <taxon>Endopterygota</taxon>
        <taxon>Diptera</taxon>
        <taxon>Brachycera</taxon>
        <taxon>Muscomorpha</taxon>
        <taxon>Ephydroidea</taxon>
        <taxon>Drosophilidae</taxon>
        <taxon>Drosophila</taxon>
        <taxon>Sophophora</taxon>
    </lineage>
</organism>